<dbReference type="EMBL" id="JACIJO010000003">
    <property type="protein sequence ID" value="MBB6327597.1"/>
    <property type="molecule type" value="Genomic_DNA"/>
</dbReference>
<name>A0A841MQ02_9BACT</name>
<protein>
    <recommendedName>
        <fullName evidence="3">Integrase</fullName>
    </recommendedName>
</protein>
<dbReference type="Proteomes" id="UP000588604">
    <property type="component" value="Unassembled WGS sequence"/>
</dbReference>
<reference evidence="1 2" key="1">
    <citation type="submission" date="2020-08" db="EMBL/GenBank/DDBJ databases">
        <title>Genomic Encyclopedia of Type Strains, Phase IV (KMG-IV): sequencing the most valuable type-strain genomes for metagenomic binning, comparative biology and taxonomic classification.</title>
        <authorList>
            <person name="Goeker M."/>
        </authorList>
    </citation>
    <scope>NUCLEOTIDE SEQUENCE [LARGE SCALE GENOMIC DNA]</scope>
    <source>
        <strain evidence="1 2">DSM 102044</strain>
    </source>
</reference>
<accession>A0A841MQ02</accession>
<organism evidence="1 2">
    <name type="scientific">Algoriphagus iocasae</name>
    <dbReference type="NCBI Taxonomy" id="1836499"/>
    <lineage>
        <taxon>Bacteria</taxon>
        <taxon>Pseudomonadati</taxon>
        <taxon>Bacteroidota</taxon>
        <taxon>Cytophagia</taxon>
        <taxon>Cytophagales</taxon>
        <taxon>Cyclobacteriaceae</taxon>
        <taxon>Algoriphagus</taxon>
    </lineage>
</organism>
<evidence type="ECO:0000313" key="1">
    <source>
        <dbReference type="EMBL" id="MBB6327597.1"/>
    </source>
</evidence>
<evidence type="ECO:0008006" key="3">
    <source>
        <dbReference type="Google" id="ProtNLM"/>
    </source>
</evidence>
<keyword evidence="2" id="KW-1185">Reference proteome</keyword>
<gene>
    <name evidence="1" type="ORF">FHS59_003240</name>
</gene>
<proteinExistence type="predicted"/>
<comment type="caution">
    <text evidence="1">The sequence shown here is derived from an EMBL/GenBank/DDBJ whole genome shotgun (WGS) entry which is preliminary data.</text>
</comment>
<evidence type="ECO:0000313" key="2">
    <source>
        <dbReference type="Proteomes" id="UP000588604"/>
    </source>
</evidence>
<sequence>MNTQSVQALADLEQKLILKAYSPSTVKNY</sequence>
<dbReference type="AlphaFoldDB" id="A0A841MQ02"/>